<dbReference type="EMBL" id="JBHRYQ010000001">
    <property type="protein sequence ID" value="MFC3809537.1"/>
    <property type="molecule type" value="Genomic_DNA"/>
</dbReference>
<evidence type="ECO:0000256" key="1">
    <source>
        <dbReference type="ARBA" id="ARBA00004141"/>
    </source>
</evidence>
<dbReference type="RefSeq" id="WP_379834730.1">
    <property type="nucleotide sequence ID" value="NZ_JBHRYQ010000001.1"/>
</dbReference>
<protein>
    <submittedName>
        <fullName evidence="7">Lysoplasmalogenase family protein</fullName>
    </submittedName>
</protein>
<name>A0ABV7YRS5_9BACT</name>
<keyword evidence="8" id="KW-1185">Reference proteome</keyword>
<feature type="transmembrane region" description="Helical" evidence="6">
    <location>
        <begin position="170"/>
        <end position="188"/>
    </location>
</feature>
<organism evidence="7 8">
    <name type="scientific">Lacihabitans lacunae</name>
    <dbReference type="NCBI Taxonomy" id="1028214"/>
    <lineage>
        <taxon>Bacteria</taxon>
        <taxon>Pseudomonadati</taxon>
        <taxon>Bacteroidota</taxon>
        <taxon>Cytophagia</taxon>
        <taxon>Cytophagales</taxon>
        <taxon>Leadbetterellaceae</taxon>
        <taxon>Lacihabitans</taxon>
    </lineage>
</organism>
<feature type="transmembrane region" description="Helical" evidence="6">
    <location>
        <begin position="29"/>
        <end position="45"/>
    </location>
</feature>
<gene>
    <name evidence="7" type="ORF">ACFOOI_02640</name>
</gene>
<evidence type="ECO:0000256" key="5">
    <source>
        <dbReference type="ARBA" id="ARBA00023136"/>
    </source>
</evidence>
<evidence type="ECO:0000256" key="2">
    <source>
        <dbReference type="ARBA" id="ARBA00007375"/>
    </source>
</evidence>
<dbReference type="Proteomes" id="UP001595616">
    <property type="component" value="Unassembled WGS sequence"/>
</dbReference>
<feature type="transmembrane region" description="Helical" evidence="6">
    <location>
        <begin position="200"/>
        <end position="218"/>
    </location>
</feature>
<evidence type="ECO:0000256" key="6">
    <source>
        <dbReference type="SAM" id="Phobius"/>
    </source>
</evidence>
<dbReference type="InterPro" id="IPR012506">
    <property type="entry name" value="TMEM86B-like"/>
</dbReference>
<proteinExistence type="inferred from homology"/>
<comment type="subcellular location">
    <subcellularLocation>
        <location evidence="1">Membrane</location>
        <topology evidence="1">Multi-pass membrane protein</topology>
    </subcellularLocation>
</comment>
<feature type="transmembrane region" description="Helical" evidence="6">
    <location>
        <begin position="140"/>
        <end position="158"/>
    </location>
</feature>
<feature type="transmembrane region" description="Helical" evidence="6">
    <location>
        <begin position="118"/>
        <end position="134"/>
    </location>
</feature>
<feature type="transmembrane region" description="Helical" evidence="6">
    <location>
        <begin position="57"/>
        <end position="74"/>
    </location>
</feature>
<comment type="similarity">
    <text evidence="2">Belongs to the TMEM86 family.</text>
</comment>
<keyword evidence="3 6" id="KW-0812">Transmembrane</keyword>
<keyword evidence="5 6" id="KW-0472">Membrane</keyword>
<feature type="transmembrane region" description="Helical" evidence="6">
    <location>
        <begin position="5"/>
        <end position="23"/>
    </location>
</feature>
<evidence type="ECO:0000313" key="8">
    <source>
        <dbReference type="Proteomes" id="UP001595616"/>
    </source>
</evidence>
<accession>A0ABV7YRS5</accession>
<evidence type="ECO:0000256" key="4">
    <source>
        <dbReference type="ARBA" id="ARBA00022989"/>
    </source>
</evidence>
<dbReference type="Pfam" id="PF07947">
    <property type="entry name" value="YhhN"/>
    <property type="match status" value="1"/>
</dbReference>
<evidence type="ECO:0000256" key="3">
    <source>
        <dbReference type="ARBA" id="ARBA00022692"/>
    </source>
</evidence>
<reference evidence="8" key="1">
    <citation type="journal article" date="2019" name="Int. J. Syst. Evol. Microbiol.">
        <title>The Global Catalogue of Microorganisms (GCM) 10K type strain sequencing project: providing services to taxonomists for standard genome sequencing and annotation.</title>
        <authorList>
            <consortium name="The Broad Institute Genomics Platform"/>
            <consortium name="The Broad Institute Genome Sequencing Center for Infectious Disease"/>
            <person name="Wu L."/>
            <person name="Ma J."/>
        </authorList>
    </citation>
    <scope>NUCLEOTIDE SEQUENCE [LARGE SCALE GENOMIC DNA]</scope>
    <source>
        <strain evidence="8">CECT 7956</strain>
    </source>
</reference>
<feature type="transmembrane region" description="Helical" evidence="6">
    <location>
        <begin position="80"/>
        <end position="98"/>
    </location>
</feature>
<comment type="caution">
    <text evidence="7">The sequence shown here is derived from an EMBL/GenBank/DDBJ whole genome shotgun (WGS) entry which is preliminary data.</text>
</comment>
<evidence type="ECO:0000313" key="7">
    <source>
        <dbReference type="EMBL" id="MFC3809537.1"/>
    </source>
</evidence>
<sequence>MNKKSIVFISILMLLEIVVYYVFGASWNLYLKLLPSIFLFFFYFQHVKGNLQLIDKFLLCALVANILGEIAYVFKGNELVFLFILLFYLVEHQLYIIILRKQNGINQSLINESFVKKGWPYLAISFLFFGLILMNNVPDIYFALIILYVVQFAVLGAISLQLRNQLPGKLFIIIGVAINALSDGLTSWEMFVFPFTGDYVLIRITYVSAKYLIAYGIYQNRNLLVATVEEED</sequence>
<keyword evidence="4 6" id="KW-1133">Transmembrane helix</keyword>